<dbReference type="PANTHER" id="PTHR43861">
    <property type="entry name" value="TRANS-ACONITATE 2-METHYLTRANSFERASE-RELATED"/>
    <property type="match status" value="1"/>
</dbReference>
<evidence type="ECO:0000313" key="2">
    <source>
        <dbReference type="EMBL" id="GHO43839.1"/>
    </source>
</evidence>
<evidence type="ECO:0000313" key="3">
    <source>
        <dbReference type="Proteomes" id="UP000612362"/>
    </source>
</evidence>
<dbReference type="Pfam" id="PF13847">
    <property type="entry name" value="Methyltransf_31"/>
    <property type="match status" value="1"/>
</dbReference>
<sequence length="318" mass="36236">MAVNELIHANDYGLPLNSFVWLETHHQSKADDRIKMIKQMALPWEGFIVDVGCGPGLWSPLLAQEIGPKGHILGIDISEESLNIANQRSQGTWYQDQVEYQQAPLDSLPIEQSSADVIFSANVSQYLAKPVEAFAAMGPYLKPGGRLIVKDIDFGEMSFGGVDPELQKAVFLARRRWEKRRVQCGYQYEDSWVGSKLKRYMCDAGYSNVVVYKYPIYRRAPLAPEYRTYLQGIAEWFICEEAPYLSIEHRERWRSVFFSLRNCILDCSDFFCREVEYMVSGVWNAQAQPCINNLLAGHTQDRYSGLSQDSEMLASSLA</sequence>
<proteinExistence type="predicted"/>
<reference evidence="2" key="1">
    <citation type="submission" date="2020-10" db="EMBL/GenBank/DDBJ databases">
        <title>Taxonomic study of unclassified bacteria belonging to the class Ktedonobacteria.</title>
        <authorList>
            <person name="Yabe S."/>
            <person name="Wang C.M."/>
            <person name="Zheng Y."/>
            <person name="Sakai Y."/>
            <person name="Cavaletti L."/>
            <person name="Monciardini P."/>
            <person name="Donadio S."/>
        </authorList>
    </citation>
    <scope>NUCLEOTIDE SEQUENCE</scope>
    <source>
        <strain evidence="2">SOSP1-1</strain>
    </source>
</reference>
<dbReference type="AlphaFoldDB" id="A0A8J3I2S5"/>
<dbReference type="CDD" id="cd02440">
    <property type="entry name" value="AdoMet_MTases"/>
    <property type="match status" value="1"/>
</dbReference>
<dbReference type="RefSeq" id="WP_236031273.1">
    <property type="nucleotide sequence ID" value="NZ_BNJF01000001.1"/>
</dbReference>
<dbReference type="InterPro" id="IPR025714">
    <property type="entry name" value="Methyltranfer_dom"/>
</dbReference>
<evidence type="ECO:0000259" key="1">
    <source>
        <dbReference type="Pfam" id="PF13847"/>
    </source>
</evidence>
<feature type="domain" description="Methyltransferase" evidence="1">
    <location>
        <begin position="48"/>
        <end position="153"/>
    </location>
</feature>
<dbReference type="Proteomes" id="UP000612362">
    <property type="component" value="Unassembled WGS sequence"/>
</dbReference>
<gene>
    <name evidence="2" type="ORF">KSX_20020</name>
</gene>
<keyword evidence="3" id="KW-1185">Reference proteome</keyword>
<name>A0A8J3I2S5_9CHLR</name>
<comment type="caution">
    <text evidence="2">The sequence shown here is derived from an EMBL/GenBank/DDBJ whole genome shotgun (WGS) entry which is preliminary data.</text>
</comment>
<dbReference type="InterPro" id="IPR029063">
    <property type="entry name" value="SAM-dependent_MTases_sf"/>
</dbReference>
<dbReference type="Gene3D" id="3.40.50.150">
    <property type="entry name" value="Vaccinia Virus protein VP39"/>
    <property type="match status" value="1"/>
</dbReference>
<accession>A0A8J3I2S5</accession>
<organism evidence="2 3">
    <name type="scientific">Ktedonospora formicarum</name>
    <dbReference type="NCBI Taxonomy" id="2778364"/>
    <lineage>
        <taxon>Bacteria</taxon>
        <taxon>Bacillati</taxon>
        <taxon>Chloroflexota</taxon>
        <taxon>Ktedonobacteria</taxon>
        <taxon>Ktedonobacterales</taxon>
        <taxon>Ktedonobacteraceae</taxon>
        <taxon>Ktedonospora</taxon>
    </lineage>
</organism>
<protein>
    <recommendedName>
        <fullName evidence="1">Methyltransferase domain-containing protein</fullName>
    </recommendedName>
</protein>
<dbReference type="EMBL" id="BNJF01000001">
    <property type="protein sequence ID" value="GHO43839.1"/>
    <property type="molecule type" value="Genomic_DNA"/>
</dbReference>
<dbReference type="SUPFAM" id="SSF53335">
    <property type="entry name" value="S-adenosyl-L-methionine-dependent methyltransferases"/>
    <property type="match status" value="1"/>
</dbReference>